<gene>
    <name evidence="2" type="ORF">FHX73_12106</name>
</gene>
<sequence>MLRDADLSLAAWLAGVLPAGTGVRFDAPGAAWDSTGPADGPCISAFLCEVRRDGRDAAPAGWSQVRDGAGRLVGRQLPTRHYRLRYAVTAWAGAADDPSQRALAEHGLLGLLIDACAAADTLGDEQLTGALAAAGLPVQVRCAGDEPGGPTAQSLWAGFGIAPRAVLLLELAVPVVPPLVTDLAAPVREIVLGGHLLPGGAGPRGTVTEH</sequence>
<protein>
    <submittedName>
        <fullName evidence="2">Uncharacterized protein DUF4255</fullName>
    </submittedName>
</protein>
<dbReference type="AlphaFoldDB" id="A0A561TV58"/>
<evidence type="ECO:0000313" key="3">
    <source>
        <dbReference type="Proteomes" id="UP000317940"/>
    </source>
</evidence>
<accession>A0A561TV58</accession>
<proteinExistence type="predicted"/>
<dbReference type="EMBL" id="VIWT01000002">
    <property type="protein sequence ID" value="TWF90994.1"/>
    <property type="molecule type" value="Genomic_DNA"/>
</dbReference>
<evidence type="ECO:0000259" key="1">
    <source>
        <dbReference type="Pfam" id="PF14065"/>
    </source>
</evidence>
<dbReference type="Pfam" id="PF14065">
    <property type="entry name" value="Pvc16_N"/>
    <property type="match status" value="1"/>
</dbReference>
<evidence type="ECO:0000313" key="2">
    <source>
        <dbReference type="EMBL" id="TWF90994.1"/>
    </source>
</evidence>
<dbReference type="OrthoDB" id="4350616at2"/>
<reference evidence="2 3" key="1">
    <citation type="submission" date="2019-06" db="EMBL/GenBank/DDBJ databases">
        <title>Sequencing the genomes of 1000 actinobacteria strains.</title>
        <authorList>
            <person name="Klenk H.-P."/>
        </authorList>
    </citation>
    <scope>NUCLEOTIDE SEQUENCE [LARGE SCALE GENOMIC DNA]</scope>
    <source>
        <strain evidence="2 3">DSM 44826</strain>
    </source>
</reference>
<name>A0A561TV58_9ACTN</name>
<keyword evidence="3" id="KW-1185">Reference proteome</keyword>
<dbReference type="RefSeq" id="WP_145908652.1">
    <property type="nucleotide sequence ID" value="NZ_BAAAMZ010000002.1"/>
</dbReference>
<organism evidence="2 3">
    <name type="scientific">Kitasatospora viridis</name>
    <dbReference type="NCBI Taxonomy" id="281105"/>
    <lineage>
        <taxon>Bacteria</taxon>
        <taxon>Bacillati</taxon>
        <taxon>Actinomycetota</taxon>
        <taxon>Actinomycetes</taxon>
        <taxon>Kitasatosporales</taxon>
        <taxon>Streptomycetaceae</taxon>
        <taxon>Kitasatospora</taxon>
    </lineage>
</organism>
<feature type="domain" description="Pvc16 N-terminal" evidence="1">
    <location>
        <begin position="20"/>
        <end position="187"/>
    </location>
</feature>
<dbReference type="InterPro" id="IPR025351">
    <property type="entry name" value="Pvc16_N"/>
</dbReference>
<comment type="caution">
    <text evidence="2">The sequence shown here is derived from an EMBL/GenBank/DDBJ whole genome shotgun (WGS) entry which is preliminary data.</text>
</comment>
<dbReference type="Proteomes" id="UP000317940">
    <property type="component" value="Unassembled WGS sequence"/>
</dbReference>